<dbReference type="SFLD" id="SFLDS00029">
    <property type="entry name" value="Radical_SAM"/>
    <property type="match status" value="1"/>
</dbReference>
<dbReference type="InterPro" id="IPR058240">
    <property type="entry name" value="rSAM_sf"/>
</dbReference>
<evidence type="ECO:0000256" key="3">
    <source>
        <dbReference type="ARBA" id="ARBA00022723"/>
    </source>
</evidence>
<dbReference type="PANTHER" id="PTHR43409">
    <property type="entry name" value="ANAEROBIC MAGNESIUM-PROTOPORPHYRIN IX MONOMETHYL ESTER CYCLASE-RELATED"/>
    <property type="match status" value="1"/>
</dbReference>
<dbReference type="InterPro" id="IPR013785">
    <property type="entry name" value="Aldolase_TIM"/>
</dbReference>
<dbReference type="Gene3D" id="3.20.20.70">
    <property type="entry name" value="Aldolase class I"/>
    <property type="match status" value="1"/>
</dbReference>
<accession>A0A7C3UZM3</accession>
<keyword evidence="4" id="KW-0408">Iron</keyword>
<dbReference type="GO" id="GO:0046872">
    <property type="term" value="F:metal ion binding"/>
    <property type="evidence" value="ECO:0007669"/>
    <property type="project" value="UniProtKB-KW"/>
</dbReference>
<gene>
    <name evidence="7" type="ORF">ENW96_14035</name>
</gene>
<dbReference type="GO" id="GO:0003824">
    <property type="term" value="F:catalytic activity"/>
    <property type="evidence" value="ECO:0007669"/>
    <property type="project" value="InterPro"/>
</dbReference>
<keyword evidence="5" id="KW-0411">Iron-sulfur</keyword>
<protein>
    <submittedName>
        <fullName evidence="7">Radical SAM protein</fullName>
    </submittedName>
</protein>
<name>A0A7C3UZM3_9BACT</name>
<sequence length="290" mass="32268">MRYEGPIYRPPSEAGSLLIQATVGCPHNRCTFCLVYKNIRFKVRPVQEIREDLEDAARVAADRVRTLFFPAGNTIAMPTTDLAEICRQARSLFPRLTRITVYGSSQFIMNKGDQGLHRLAEAGLKRVHVGWESGDNDILAAIRKGASREVHAAAVRLLKAAGLEVNAYVMLGIGGQQGSERHARRTAALINEAPPDVLRLRTFVPKVNTPLLQEVLAGRFRMLSPHQVLAETAALLEGITVPLRVESDHYSNYLNVSGNLPQDRDRMLTTLKQALTRPESDFRPFFIGTE</sequence>
<dbReference type="SFLD" id="SFLDG01082">
    <property type="entry name" value="B12-binding_domain_containing"/>
    <property type="match status" value="1"/>
</dbReference>
<dbReference type="SUPFAM" id="SSF102114">
    <property type="entry name" value="Radical SAM enzymes"/>
    <property type="match status" value="1"/>
</dbReference>
<organism evidence="7">
    <name type="scientific">Desulfobacca acetoxidans</name>
    <dbReference type="NCBI Taxonomy" id="60893"/>
    <lineage>
        <taxon>Bacteria</taxon>
        <taxon>Pseudomonadati</taxon>
        <taxon>Thermodesulfobacteriota</taxon>
        <taxon>Desulfobaccia</taxon>
        <taxon>Desulfobaccales</taxon>
        <taxon>Desulfobaccaceae</taxon>
        <taxon>Desulfobacca</taxon>
    </lineage>
</organism>
<proteinExistence type="predicted"/>
<dbReference type="PANTHER" id="PTHR43409:SF4">
    <property type="entry name" value="RADICAL SAM SUPERFAMILY PROTEIN"/>
    <property type="match status" value="1"/>
</dbReference>
<dbReference type="EMBL" id="DTMF01000335">
    <property type="protein sequence ID" value="HGF35476.1"/>
    <property type="molecule type" value="Genomic_DNA"/>
</dbReference>
<comment type="cofactor">
    <cofactor evidence="1">
        <name>[4Fe-4S] cluster</name>
        <dbReference type="ChEBI" id="CHEBI:49883"/>
    </cofactor>
</comment>
<dbReference type="SMART" id="SM00729">
    <property type="entry name" value="Elp3"/>
    <property type="match status" value="1"/>
</dbReference>
<comment type="caution">
    <text evidence="7">The sequence shown here is derived from an EMBL/GenBank/DDBJ whole genome shotgun (WGS) entry which is preliminary data.</text>
</comment>
<feature type="domain" description="Radical SAM core" evidence="6">
    <location>
        <begin position="9"/>
        <end position="242"/>
    </location>
</feature>
<dbReference type="PROSITE" id="PS51257">
    <property type="entry name" value="PROKAR_LIPOPROTEIN"/>
    <property type="match status" value="1"/>
</dbReference>
<dbReference type="GO" id="GO:0051536">
    <property type="term" value="F:iron-sulfur cluster binding"/>
    <property type="evidence" value="ECO:0007669"/>
    <property type="project" value="UniProtKB-KW"/>
</dbReference>
<keyword evidence="3" id="KW-0479">Metal-binding</keyword>
<dbReference type="InterPro" id="IPR006638">
    <property type="entry name" value="Elp3/MiaA/NifB-like_rSAM"/>
</dbReference>
<evidence type="ECO:0000313" key="7">
    <source>
        <dbReference type="EMBL" id="HGF35476.1"/>
    </source>
</evidence>
<dbReference type="SFLD" id="SFLDG01095">
    <property type="entry name" value="Uncharacterised_Radical_SAM_Su"/>
    <property type="match status" value="1"/>
</dbReference>
<reference evidence="7" key="1">
    <citation type="journal article" date="2020" name="mSystems">
        <title>Genome- and Community-Level Interaction Insights into Carbon Utilization and Element Cycling Functions of Hydrothermarchaeota in Hydrothermal Sediment.</title>
        <authorList>
            <person name="Zhou Z."/>
            <person name="Liu Y."/>
            <person name="Xu W."/>
            <person name="Pan J."/>
            <person name="Luo Z.H."/>
            <person name="Li M."/>
        </authorList>
    </citation>
    <scope>NUCLEOTIDE SEQUENCE [LARGE SCALE GENOMIC DNA]</scope>
    <source>
        <strain evidence="7">SpSt-897</strain>
    </source>
</reference>
<dbReference type="AlphaFoldDB" id="A0A7C3UZM3"/>
<evidence type="ECO:0000256" key="1">
    <source>
        <dbReference type="ARBA" id="ARBA00001966"/>
    </source>
</evidence>
<evidence type="ECO:0000256" key="5">
    <source>
        <dbReference type="ARBA" id="ARBA00023014"/>
    </source>
</evidence>
<evidence type="ECO:0000256" key="2">
    <source>
        <dbReference type="ARBA" id="ARBA00022691"/>
    </source>
</evidence>
<evidence type="ECO:0000259" key="6">
    <source>
        <dbReference type="PROSITE" id="PS51918"/>
    </source>
</evidence>
<dbReference type="Pfam" id="PF04055">
    <property type="entry name" value="Radical_SAM"/>
    <property type="match status" value="1"/>
</dbReference>
<dbReference type="InterPro" id="IPR007197">
    <property type="entry name" value="rSAM"/>
</dbReference>
<dbReference type="InterPro" id="IPR051198">
    <property type="entry name" value="BchE-like"/>
</dbReference>
<keyword evidence="2" id="KW-0949">S-adenosyl-L-methionine</keyword>
<dbReference type="PROSITE" id="PS51918">
    <property type="entry name" value="RADICAL_SAM"/>
    <property type="match status" value="1"/>
</dbReference>
<dbReference type="CDD" id="cd01335">
    <property type="entry name" value="Radical_SAM"/>
    <property type="match status" value="1"/>
</dbReference>
<evidence type="ECO:0000256" key="4">
    <source>
        <dbReference type="ARBA" id="ARBA00023004"/>
    </source>
</evidence>